<dbReference type="InterPro" id="IPR029044">
    <property type="entry name" value="Nucleotide-diphossugar_trans"/>
</dbReference>
<sequence>MAEVSRRKGGRTSRCMSMWDRGRDWCVALDIIFSKIKFKARDDRQAWVNLNDIKKLVEGDSLKREIIPNTKETDGVKVLQVETIVGATIRVSPYTFYS</sequence>
<comment type="caution">
    <text evidence="6">The sequence shown here is derived from an EMBL/GenBank/DDBJ whole genome shotgun (WGS) entry which is preliminary data.</text>
</comment>
<dbReference type="EMBL" id="JBBNAG010000005">
    <property type="protein sequence ID" value="KAK9132757.1"/>
    <property type="molecule type" value="Genomic_DNA"/>
</dbReference>
<reference evidence="6 7" key="1">
    <citation type="submission" date="2024-01" db="EMBL/GenBank/DDBJ databases">
        <title>Genome assemblies of Stephania.</title>
        <authorList>
            <person name="Yang L."/>
        </authorList>
    </citation>
    <scope>NUCLEOTIDE SEQUENCE [LARGE SCALE GENOMIC DNA]</scope>
    <source>
        <strain evidence="6">JXDWG</strain>
        <tissue evidence="6">Leaf</tissue>
    </source>
</reference>
<accession>A0AAP0P6C4</accession>
<proteinExistence type="inferred from homology"/>
<evidence type="ECO:0000256" key="2">
    <source>
        <dbReference type="ARBA" id="ARBA00012415"/>
    </source>
</evidence>
<dbReference type="GO" id="GO:0006011">
    <property type="term" value="P:UDP-alpha-D-glucose metabolic process"/>
    <property type="evidence" value="ECO:0007669"/>
    <property type="project" value="InterPro"/>
</dbReference>
<dbReference type="PANTHER" id="PTHR43511">
    <property type="match status" value="1"/>
</dbReference>
<comment type="catalytic activity">
    <reaction evidence="5">
        <text>alpha-D-glucose 1-phosphate + UTP + H(+) = UDP-alpha-D-glucose + diphosphate</text>
        <dbReference type="Rhea" id="RHEA:19889"/>
        <dbReference type="ChEBI" id="CHEBI:15378"/>
        <dbReference type="ChEBI" id="CHEBI:33019"/>
        <dbReference type="ChEBI" id="CHEBI:46398"/>
        <dbReference type="ChEBI" id="CHEBI:58601"/>
        <dbReference type="ChEBI" id="CHEBI:58885"/>
        <dbReference type="EC" id="2.7.7.9"/>
    </reaction>
</comment>
<comment type="similarity">
    <text evidence="1">Belongs to the UDPGP type 1 family.</text>
</comment>
<dbReference type="AlphaFoldDB" id="A0AAP0P6C4"/>
<evidence type="ECO:0000256" key="4">
    <source>
        <dbReference type="ARBA" id="ARBA00022695"/>
    </source>
</evidence>
<dbReference type="Pfam" id="PF01704">
    <property type="entry name" value="UDPGP"/>
    <property type="match status" value="1"/>
</dbReference>
<dbReference type="Gene3D" id="3.90.550.10">
    <property type="entry name" value="Spore Coat Polysaccharide Biosynthesis Protein SpsA, Chain A"/>
    <property type="match status" value="1"/>
</dbReference>
<evidence type="ECO:0000313" key="7">
    <source>
        <dbReference type="Proteomes" id="UP001419268"/>
    </source>
</evidence>
<protein>
    <recommendedName>
        <fullName evidence="2">UTP--glucose-1-phosphate uridylyltransferase</fullName>
        <ecNumber evidence="2">2.7.7.9</ecNumber>
    </recommendedName>
</protein>
<dbReference type="InterPro" id="IPR016267">
    <property type="entry name" value="UDPGP_trans"/>
</dbReference>
<dbReference type="GO" id="GO:0003983">
    <property type="term" value="F:UTP:glucose-1-phosphate uridylyltransferase activity"/>
    <property type="evidence" value="ECO:0007669"/>
    <property type="project" value="UniProtKB-EC"/>
</dbReference>
<dbReference type="InterPro" id="IPR002618">
    <property type="entry name" value="UDPGP_fam"/>
</dbReference>
<dbReference type="EC" id="2.7.7.9" evidence="2"/>
<organism evidence="6 7">
    <name type="scientific">Stephania cephalantha</name>
    <dbReference type="NCBI Taxonomy" id="152367"/>
    <lineage>
        <taxon>Eukaryota</taxon>
        <taxon>Viridiplantae</taxon>
        <taxon>Streptophyta</taxon>
        <taxon>Embryophyta</taxon>
        <taxon>Tracheophyta</taxon>
        <taxon>Spermatophyta</taxon>
        <taxon>Magnoliopsida</taxon>
        <taxon>Ranunculales</taxon>
        <taxon>Menispermaceae</taxon>
        <taxon>Menispermoideae</taxon>
        <taxon>Cissampelideae</taxon>
        <taxon>Stephania</taxon>
    </lineage>
</organism>
<keyword evidence="7" id="KW-1185">Reference proteome</keyword>
<dbReference type="Proteomes" id="UP001419268">
    <property type="component" value="Unassembled WGS sequence"/>
</dbReference>
<evidence type="ECO:0000256" key="1">
    <source>
        <dbReference type="ARBA" id="ARBA00010401"/>
    </source>
</evidence>
<evidence type="ECO:0000313" key="6">
    <source>
        <dbReference type="EMBL" id="KAK9132757.1"/>
    </source>
</evidence>
<name>A0AAP0P6C4_9MAGN</name>
<keyword evidence="4" id="KW-0548">Nucleotidyltransferase</keyword>
<gene>
    <name evidence="6" type="ORF">Scep_012285</name>
</gene>
<evidence type="ECO:0000256" key="5">
    <source>
        <dbReference type="ARBA" id="ARBA00048128"/>
    </source>
</evidence>
<evidence type="ECO:0000256" key="3">
    <source>
        <dbReference type="ARBA" id="ARBA00022679"/>
    </source>
</evidence>
<keyword evidence="3" id="KW-0808">Transferase</keyword>